<dbReference type="PRINTS" id="PR00598">
    <property type="entry name" value="HTHMARR"/>
</dbReference>
<dbReference type="Gene3D" id="1.10.10.10">
    <property type="entry name" value="Winged helix-like DNA-binding domain superfamily/Winged helix DNA-binding domain"/>
    <property type="match status" value="1"/>
</dbReference>
<dbReference type="InterPro" id="IPR039422">
    <property type="entry name" value="MarR/SlyA-like"/>
</dbReference>
<dbReference type="GO" id="GO:0003677">
    <property type="term" value="F:DNA binding"/>
    <property type="evidence" value="ECO:0007669"/>
    <property type="project" value="UniProtKB-KW"/>
</dbReference>
<evidence type="ECO:0000313" key="3">
    <source>
        <dbReference type="EMBL" id="GIM44652.1"/>
    </source>
</evidence>
<evidence type="ECO:0000256" key="1">
    <source>
        <dbReference type="ARBA" id="ARBA00023125"/>
    </source>
</evidence>
<dbReference type="RefSeq" id="WP_282197921.1">
    <property type="nucleotide sequence ID" value="NZ_BOQE01000001.1"/>
</dbReference>
<organism evidence="3 4">
    <name type="scientific">Collibacillus ludicampi</name>
    <dbReference type="NCBI Taxonomy" id="2771369"/>
    <lineage>
        <taxon>Bacteria</taxon>
        <taxon>Bacillati</taxon>
        <taxon>Bacillota</taxon>
        <taxon>Bacilli</taxon>
        <taxon>Bacillales</taxon>
        <taxon>Alicyclobacillaceae</taxon>
        <taxon>Collibacillus</taxon>
    </lineage>
</organism>
<dbReference type="SUPFAM" id="SSF46785">
    <property type="entry name" value="Winged helix' DNA-binding domain"/>
    <property type="match status" value="1"/>
</dbReference>
<dbReference type="GO" id="GO:0003700">
    <property type="term" value="F:DNA-binding transcription factor activity"/>
    <property type="evidence" value="ECO:0007669"/>
    <property type="project" value="InterPro"/>
</dbReference>
<dbReference type="Pfam" id="PF01047">
    <property type="entry name" value="MarR"/>
    <property type="match status" value="1"/>
</dbReference>
<keyword evidence="4" id="KW-1185">Reference proteome</keyword>
<comment type="caution">
    <text evidence="3">The sequence shown here is derived from an EMBL/GenBank/DDBJ whole genome shotgun (WGS) entry which is preliminary data.</text>
</comment>
<feature type="domain" description="HTH marR-type" evidence="2">
    <location>
        <begin position="7"/>
        <end position="147"/>
    </location>
</feature>
<evidence type="ECO:0000313" key="4">
    <source>
        <dbReference type="Proteomes" id="UP001057291"/>
    </source>
</evidence>
<dbReference type="PANTHER" id="PTHR33164">
    <property type="entry name" value="TRANSCRIPTIONAL REGULATOR, MARR FAMILY"/>
    <property type="match status" value="1"/>
</dbReference>
<dbReference type="PANTHER" id="PTHR33164:SF99">
    <property type="entry name" value="MARR FAMILY REGULATORY PROTEIN"/>
    <property type="match status" value="1"/>
</dbReference>
<reference evidence="3" key="1">
    <citation type="journal article" date="2023" name="Int. J. Syst. Evol. Microbiol.">
        <title>Collibacillus ludicampi gen. nov., sp. nov., a new soil bacterium of the family Alicyclobacillaceae.</title>
        <authorList>
            <person name="Jojima T."/>
            <person name="Ioku Y."/>
            <person name="Fukuta Y."/>
            <person name="Shirasaka N."/>
            <person name="Matsumura Y."/>
            <person name="Mori M."/>
        </authorList>
    </citation>
    <scope>NUCLEOTIDE SEQUENCE</scope>
    <source>
        <strain evidence="3">TP075</strain>
    </source>
</reference>
<keyword evidence="1" id="KW-0238">DNA-binding</keyword>
<dbReference type="PROSITE" id="PS50995">
    <property type="entry name" value="HTH_MARR_2"/>
    <property type="match status" value="1"/>
</dbReference>
<dbReference type="InterPro" id="IPR036388">
    <property type="entry name" value="WH-like_DNA-bd_sf"/>
</dbReference>
<name>A0AAV4LAY6_9BACL</name>
<dbReference type="EMBL" id="BOQE01000001">
    <property type="protein sequence ID" value="GIM44652.1"/>
    <property type="molecule type" value="Genomic_DNA"/>
</dbReference>
<dbReference type="Proteomes" id="UP001057291">
    <property type="component" value="Unassembled WGS sequence"/>
</dbReference>
<dbReference type="SMART" id="SM00347">
    <property type="entry name" value="HTH_MARR"/>
    <property type="match status" value="1"/>
</dbReference>
<dbReference type="GO" id="GO:0006950">
    <property type="term" value="P:response to stress"/>
    <property type="evidence" value="ECO:0007669"/>
    <property type="project" value="TreeGrafter"/>
</dbReference>
<dbReference type="AlphaFoldDB" id="A0AAV4LAY6"/>
<dbReference type="InterPro" id="IPR000835">
    <property type="entry name" value="HTH_MarR-typ"/>
</dbReference>
<sequence length="147" mass="17338">MNADGTHKELVYEIERLLRDVSKEMRRKGREILVDFSITPPQFEALLLLQEHGDLTIGELSQKMYLAYSTTTDLVDRMERNELVERVRDQNDRRVVRLHMCEKGKELIEKVLFTRRDYIMKALSSVDKETLTLLKVSLQSLHDMIMK</sequence>
<evidence type="ECO:0000259" key="2">
    <source>
        <dbReference type="PROSITE" id="PS50995"/>
    </source>
</evidence>
<gene>
    <name evidence="3" type="primary">ysmB</name>
    <name evidence="3" type="ORF">DNHGIG_02010</name>
</gene>
<protein>
    <submittedName>
        <fullName evidence="3">HTH-type transcriptional regulator YsmB</fullName>
    </submittedName>
</protein>
<dbReference type="InterPro" id="IPR036390">
    <property type="entry name" value="WH_DNA-bd_sf"/>
</dbReference>
<proteinExistence type="predicted"/>
<accession>A0AAV4LAY6</accession>